<dbReference type="EMBL" id="MFNE01000004">
    <property type="protein sequence ID" value="OGG97147.1"/>
    <property type="molecule type" value="Genomic_DNA"/>
</dbReference>
<comment type="similarity">
    <text evidence="2">Belongs to the disproportionating enzyme family.</text>
</comment>
<evidence type="ECO:0000256" key="6">
    <source>
        <dbReference type="ARBA" id="ARBA00022679"/>
    </source>
</evidence>
<dbReference type="Gene3D" id="3.20.20.80">
    <property type="entry name" value="Glycosidases"/>
    <property type="match status" value="1"/>
</dbReference>
<dbReference type="EC" id="2.4.1.25" evidence="3"/>
<name>A0A1F6GGC2_9PROT</name>
<dbReference type="AlphaFoldDB" id="A0A1F6GGC2"/>
<evidence type="ECO:0000313" key="10">
    <source>
        <dbReference type="EMBL" id="OGG97147.1"/>
    </source>
</evidence>
<evidence type="ECO:0000256" key="5">
    <source>
        <dbReference type="ARBA" id="ARBA00022676"/>
    </source>
</evidence>
<dbReference type="GO" id="GO:0004134">
    <property type="term" value="F:4-alpha-glucanotransferase activity"/>
    <property type="evidence" value="ECO:0007669"/>
    <property type="project" value="UniProtKB-EC"/>
</dbReference>
<keyword evidence="7" id="KW-0119">Carbohydrate metabolism</keyword>
<evidence type="ECO:0000256" key="1">
    <source>
        <dbReference type="ARBA" id="ARBA00000439"/>
    </source>
</evidence>
<dbReference type="STRING" id="1817772.A2527_10800"/>
<dbReference type="InterPro" id="IPR003385">
    <property type="entry name" value="Glyco_hydro_77"/>
</dbReference>
<dbReference type="GO" id="GO:0005975">
    <property type="term" value="P:carbohydrate metabolic process"/>
    <property type="evidence" value="ECO:0007669"/>
    <property type="project" value="InterPro"/>
</dbReference>
<accession>A0A1F6GGC2</accession>
<keyword evidence="6" id="KW-0808">Transferase</keyword>
<comment type="caution">
    <text evidence="10">The sequence shown here is derived from an EMBL/GenBank/DDBJ whole genome shotgun (WGS) entry which is preliminary data.</text>
</comment>
<evidence type="ECO:0000256" key="7">
    <source>
        <dbReference type="ARBA" id="ARBA00023277"/>
    </source>
</evidence>
<evidence type="ECO:0000256" key="8">
    <source>
        <dbReference type="ARBA" id="ARBA00031423"/>
    </source>
</evidence>
<reference evidence="10 11" key="1">
    <citation type="journal article" date="2016" name="Nat. Commun.">
        <title>Thousands of microbial genomes shed light on interconnected biogeochemical processes in an aquifer system.</title>
        <authorList>
            <person name="Anantharaman K."/>
            <person name="Brown C.T."/>
            <person name="Hug L.A."/>
            <person name="Sharon I."/>
            <person name="Castelle C.J."/>
            <person name="Probst A.J."/>
            <person name="Thomas B.C."/>
            <person name="Singh A."/>
            <person name="Wilkins M.J."/>
            <person name="Karaoz U."/>
            <person name="Brodie E.L."/>
            <person name="Williams K.H."/>
            <person name="Hubbard S.S."/>
            <person name="Banfield J.F."/>
        </authorList>
    </citation>
    <scope>NUCLEOTIDE SEQUENCE [LARGE SCALE GENOMIC DNA]</scope>
</reference>
<dbReference type="Pfam" id="PF02446">
    <property type="entry name" value="Glyco_hydro_77"/>
    <property type="match status" value="1"/>
</dbReference>
<dbReference type="PANTHER" id="PTHR32438">
    <property type="entry name" value="4-ALPHA-GLUCANOTRANSFERASE DPE1, CHLOROPLASTIC/AMYLOPLASTIC"/>
    <property type="match status" value="1"/>
</dbReference>
<keyword evidence="5" id="KW-0328">Glycosyltransferase</keyword>
<dbReference type="Proteomes" id="UP000178449">
    <property type="component" value="Unassembled WGS sequence"/>
</dbReference>
<evidence type="ECO:0000256" key="3">
    <source>
        <dbReference type="ARBA" id="ARBA00012560"/>
    </source>
</evidence>
<evidence type="ECO:0000256" key="9">
    <source>
        <dbReference type="ARBA" id="ARBA00031501"/>
    </source>
</evidence>
<organism evidence="10 11">
    <name type="scientific">Candidatus Lambdaproteobacteria bacterium RIFOXYD2_FULL_50_16</name>
    <dbReference type="NCBI Taxonomy" id="1817772"/>
    <lineage>
        <taxon>Bacteria</taxon>
        <taxon>Pseudomonadati</taxon>
        <taxon>Pseudomonadota</taxon>
        <taxon>Candidatus Lambdaproteobacteria</taxon>
    </lineage>
</organism>
<sequence length="676" mass="76199">MKFNLLVGASQINSARARSFGTTSLDGLRHLGEIVGRLGLNCDLYDLPSGAKSPGMASPFSLKSGFALDPLQLDLNRIPEITPALPIFDHLTEINRHYSAHFKGDRTLSFPLKLSLMPWILEACYSFFLAQTRTNRRQAFENFVQTQDYWLPHYALYEAATSQGLSGSGLEALKDPILARAYAGKHQEKIGYFEYVQFLCFEQRRALVEDLRRLKVGLIVNLPFGVEFHSADVFFHPEVFDTQNQVGCGPEPENGYPEQAWGMALYKEHSAGLETYLKERLAWLAQLGDGVFIDHLVGWCGQYALPRRANPAPGQQLGAFLTEDESVREENICWFLQLVTDSGLKVRGEIAGDFNRVEVTKRVALQMAKAGAPISLMMIPRWEREGDRFLTLDQYPEQALLAVETHDTSTLLQYLINQKGRFPDFESPHLILEFCRQVLGIPLYKSQMPLTLGAFSGDFYEEVLTRLAWGSPAKDLLFTLPSLLSWLTPEYRNASKFNNINVQPGTSGEVGNEEGNWSYFSPPISLLERPETAAILKRLGQRRFVRFGVFEELASPAGTRALWSQPKGRQILRHHFKAGWELYPGPEALLSGLIELTLANETDQELEGMLQIASVLKLSEGARHAFLDLNLESPAYHYEDKKIAAEGLYFKLRPGQIHHFLVWPEGRGYPTPQIKA</sequence>
<comment type="catalytic activity">
    <reaction evidence="1">
        <text>Transfers a segment of a (1-&gt;4)-alpha-D-glucan to a new position in an acceptor, which may be glucose or a (1-&gt;4)-alpha-D-glucan.</text>
        <dbReference type="EC" id="2.4.1.25"/>
    </reaction>
</comment>
<dbReference type="InterPro" id="IPR017853">
    <property type="entry name" value="GH"/>
</dbReference>
<gene>
    <name evidence="10" type="ORF">A2527_10800</name>
</gene>
<protein>
    <recommendedName>
        <fullName evidence="4">4-alpha-glucanotransferase</fullName>
        <ecNumber evidence="3">2.4.1.25</ecNumber>
    </recommendedName>
    <alternativeName>
        <fullName evidence="8">Amylomaltase</fullName>
    </alternativeName>
    <alternativeName>
        <fullName evidence="9">Disproportionating enzyme</fullName>
    </alternativeName>
</protein>
<evidence type="ECO:0000256" key="4">
    <source>
        <dbReference type="ARBA" id="ARBA00020295"/>
    </source>
</evidence>
<dbReference type="PANTHER" id="PTHR32438:SF5">
    <property type="entry name" value="4-ALPHA-GLUCANOTRANSFERASE DPE1, CHLOROPLASTIC_AMYLOPLASTIC"/>
    <property type="match status" value="1"/>
</dbReference>
<evidence type="ECO:0000256" key="2">
    <source>
        <dbReference type="ARBA" id="ARBA00005684"/>
    </source>
</evidence>
<evidence type="ECO:0000313" key="11">
    <source>
        <dbReference type="Proteomes" id="UP000178449"/>
    </source>
</evidence>
<proteinExistence type="inferred from homology"/>
<dbReference type="SUPFAM" id="SSF51445">
    <property type="entry name" value="(Trans)glycosidases"/>
    <property type="match status" value="1"/>
</dbReference>